<dbReference type="GO" id="GO:0000470">
    <property type="term" value="P:maturation of LSU-rRNA"/>
    <property type="evidence" value="ECO:0007669"/>
    <property type="project" value="TreeGrafter"/>
</dbReference>
<dbReference type="STRING" id="2015173.A0A026WV35"/>
<dbReference type="OrthoDB" id="20949at2759"/>
<accession>A0A026WV35</accession>
<organism evidence="4 6">
    <name type="scientific">Ooceraea biroi</name>
    <name type="common">Clonal raider ant</name>
    <name type="synonym">Cerapachys biroi</name>
    <dbReference type="NCBI Taxonomy" id="2015173"/>
    <lineage>
        <taxon>Eukaryota</taxon>
        <taxon>Metazoa</taxon>
        <taxon>Ecdysozoa</taxon>
        <taxon>Arthropoda</taxon>
        <taxon>Hexapoda</taxon>
        <taxon>Insecta</taxon>
        <taxon>Pterygota</taxon>
        <taxon>Neoptera</taxon>
        <taxon>Endopterygota</taxon>
        <taxon>Hymenoptera</taxon>
        <taxon>Apocrita</taxon>
        <taxon>Aculeata</taxon>
        <taxon>Formicoidea</taxon>
        <taxon>Formicidae</taxon>
        <taxon>Dorylinae</taxon>
        <taxon>Ooceraea</taxon>
    </lineage>
</organism>
<evidence type="ECO:0000313" key="4">
    <source>
        <dbReference type="EMBL" id="EZA58964.1"/>
    </source>
</evidence>
<dbReference type="OMA" id="FVKQRFY"/>
<evidence type="ECO:0000256" key="2">
    <source>
        <dbReference type="ARBA" id="ARBA00017475"/>
    </source>
</evidence>
<reference evidence="4 6" key="1">
    <citation type="journal article" date="2014" name="Curr. Biol.">
        <title>The genome of the clonal raider ant Cerapachys biroi.</title>
        <authorList>
            <person name="Oxley P.R."/>
            <person name="Ji L."/>
            <person name="Fetter-Pruneda I."/>
            <person name="McKenzie S.K."/>
            <person name="Li C."/>
            <person name="Hu H."/>
            <person name="Zhang G."/>
            <person name="Kronauer D.J."/>
        </authorList>
    </citation>
    <scope>NUCLEOTIDE SEQUENCE [LARGE SCALE GENOMIC DNA]</scope>
</reference>
<feature type="compositionally biased region" description="Acidic residues" evidence="3">
    <location>
        <begin position="37"/>
        <end position="46"/>
    </location>
</feature>
<dbReference type="PANTHER" id="PTHR13245">
    <property type="entry name" value="RRP15-LIKE PROTEIN"/>
    <property type="match status" value="1"/>
</dbReference>
<evidence type="ECO:0000313" key="5">
    <source>
        <dbReference type="EMBL" id="RLU16606.1"/>
    </source>
</evidence>
<feature type="region of interest" description="Disordered" evidence="3">
    <location>
        <begin position="265"/>
        <end position="286"/>
    </location>
</feature>
<evidence type="ECO:0000313" key="6">
    <source>
        <dbReference type="Proteomes" id="UP000053097"/>
    </source>
</evidence>
<dbReference type="Pfam" id="PF07890">
    <property type="entry name" value="Rrp15p"/>
    <property type="match status" value="1"/>
</dbReference>
<evidence type="ECO:0000256" key="1">
    <source>
        <dbReference type="ARBA" id="ARBA00007462"/>
    </source>
</evidence>
<keyword evidence="6" id="KW-1185">Reference proteome</keyword>
<dbReference type="GO" id="GO:0030687">
    <property type="term" value="C:preribosome, large subunit precursor"/>
    <property type="evidence" value="ECO:0007669"/>
    <property type="project" value="TreeGrafter"/>
</dbReference>
<dbReference type="Proteomes" id="UP000053097">
    <property type="component" value="Unassembled WGS sequence"/>
</dbReference>
<reference evidence="5" key="2">
    <citation type="journal article" date="2018" name="Genome Res.">
        <title>The genomic architecture and molecular evolution of ant odorant receptors.</title>
        <authorList>
            <person name="McKenzie S.K."/>
            <person name="Kronauer D.J.C."/>
        </authorList>
    </citation>
    <scope>NUCLEOTIDE SEQUENCE [LARGE SCALE GENOMIC DNA]</scope>
    <source>
        <strain evidence="5">Clonal line C1</strain>
    </source>
</reference>
<dbReference type="PANTHER" id="PTHR13245:SF14">
    <property type="entry name" value="RRP15-LIKE PROTEIN"/>
    <property type="match status" value="1"/>
</dbReference>
<name>A0A026WV35_OOCBI</name>
<evidence type="ECO:0000256" key="3">
    <source>
        <dbReference type="SAM" id="MobiDB-lite"/>
    </source>
</evidence>
<dbReference type="GO" id="GO:0000460">
    <property type="term" value="P:maturation of 5.8S rRNA"/>
    <property type="evidence" value="ECO:0007669"/>
    <property type="project" value="TreeGrafter"/>
</dbReference>
<protein>
    <recommendedName>
        <fullName evidence="2">RRP15-like protein</fullName>
    </recommendedName>
</protein>
<proteinExistence type="inferred from homology"/>
<sequence>MKVLETSAKNEGLLKQARVKFKTNEIESVKTFARDDSDYEEEENESDGSGMEGDASEPMQVHDAESTSNAGWADVMQKILKANRPKGKKTVVLAKAKKLCDVKVKEEEEDVPFEVVGKEEKTDPKEAGVKTVDQTVPAKLRIREKSLGVRVKPSITDRERERMLQKIATKGVVQLFNAVKQQQTDIRKKMVRAGPLERKREQVLKNIDKNAFLDILMGGSKSVPVDNPVKSDKTVEESTVQSNKNKNDKIWSVLRDDFVMGAKLKDWDKRDAEEEDSSAPEEMDSD</sequence>
<dbReference type="AlphaFoldDB" id="A0A026WV35"/>
<gene>
    <name evidence="5" type="ORF">DMN91_010674</name>
    <name evidence="4" type="ORF">X777_16923</name>
</gene>
<dbReference type="EMBL" id="QOIP01000011">
    <property type="protein sequence ID" value="RLU16606.1"/>
    <property type="molecule type" value="Genomic_DNA"/>
</dbReference>
<feature type="region of interest" description="Disordered" evidence="3">
    <location>
        <begin position="30"/>
        <end position="70"/>
    </location>
</feature>
<dbReference type="Proteomes" id="UP000279307">
    <property type="component" value="Chromosome 11"/>
</dbReference>
<dbReference type="EMBL" id="KK107111">
    <property type="protein sequence ID" value="EZA58964.1"/>
    <property type="molecule type" value="Genomic_DNA"/>
</dbReference>
<feature type="region of interest" description="Disordered" evidence="3">
    <location>
        <begin position="219"/>
        <end position="246"/>
    </location>
</feature>
<feature type="compositionally biased region" description="Acidic residues" evidence="3">
    <location>
        <begin position="273"/>
        <end position="286"/>
    </location>
</feature>
<reference evidence="5" key="3">
    <citation type="submission" date="2018-07" db="EMBL/GenBank/DDBJ databases">
        <authorList>
            <person name="Mckenzie S.K."/>
            <person name="Kronauer D.J.C."/>
        </authorList>
    </citation>
    <scope>NUCLEOTIDE SEQUENCE</scope>
    <source>
        <strain evidence="5">Clonal line C1</strain>
    </source>
</reference>
<comment type="similarity">
    <text evidence="1">Belongs to the RRP15 family.</text>
</comment>
<dbReference type="InterPro" id="IPR012459">
    <property type="entry name" value="Rrp15"/>
</dbReference>